<evidence type="ECO:0000256" key="1">
    <source>
        <dbReference type="ARBA" id="ARBA00004123"/>
    </source>
</evidence>
<comment type="subunit">
    <text evidence="4">Component of the EKC/KEOPS complex composed of at least BUD32, CGI121, GON7, KAE1 and PCC1; the whole complex dimerizes.</text>
</comment>
<evidence type="ECO:0000256" key="2">
    <source>
        <dbReference type="ARBA" id="ARBA00004574"/>
    </source>
</evidence>
<keyword evidence="16" id="KW-1185">Reference proteome</keyword>
<keyword evidence="10" id="KW-0010">Activator</keyword>
<evidence type="ECO:0000256" key="4">
    <source>
        <dbReference type="ARBA" id="ARBA00011534"/>
    </source>
</evidence>
<evidence type="ECO:0000256" key="9">
    <source>
        <dbReference type="ARBA" id="ARBA00023015"/>
    </source>
</evidence>
<keyword evidence="11" id="KW-0804">Transcription</keyword>
<feature type="region of interest" description="Disordered" evidence="14">
    <location>
        <begin position="81"/>
        <end position="101"/>
    </location>
</feature>
<comment type="function">
    <text evidence="13">Component of the EKC/KEOPS complex that is required for the formation of a threonylcarbamoyl group on adenosine at position 37 (t(6)A37) in tRNAs that read codons beginning with adenine. The complex is probably involved in the transfer of the threonylcarbamoyl moiety of threonylcarbamoyl-AMP (TC-AMP) to the N6 group of A37. GON7 likely plays a supporting role to the catalytic subunit KAE1 in the complex. The EKC/KEOPS complex also promotes both telomere uncapping and telomere elongation. The complex is required for efficient recruitment of transcriptional coactivators.</text>
</comment>
<evidence type="ECO:0000256" key="12">
    <source>
        <dbReference type="ARBA" id="ARBA00023242"/>
    </source>
</evidence>
<dbReference type="GO" id="GO:0000781">
    <property type="term" value="C:chromosome, telomeric region"/>
    <property type="evidence" value="ECO:0007669"/>
    <property type="project" value="UniProtKB-SubCell"/>
</dbReference>
<evidence type="ECO:0000256" key="8">
    <source>
        <dbReference type="ARBA" id="ARBA00022895"/>
    </source>
</evidence>
<evidence type="ECO:0000256" key="6">
    <source>
        <dbReference type="ARBA" id="ARBA00022454"/>
    </source>
</evidence>
<comment type="similarity">
    <text evidence="3">Belongs to the GON7 family.</text>
</comment>
<feature type="region of interest" description="Disordered" evidence="14">
    <location>
        <begin position="1"/>
        <end position="43"/>
    </location>
</feature>
<feature type="compositionally biased region" description="Pro residues" evidence="14">
    <location>
        <begin position="22"/>
        <end position="40"/>
    </location>
</feature>
<comment type="caution">
    <text evidence="15">The sequence shown here is derived from an EMBL/GenBank/DDBJ whole genome shotgun (WGS) entry which is preliminary data.</text>
</comment>
<keyword evidence="8" id="KW-0779">Telomere</keyword>
<evidence type="ECO:0000256" key="3">
    <source>
        <dbReference type="ARBA" id="ARBA00008529"/>
    </source>
</evidence>
<evidence type="ECO:0000256" key="14">
    <source>
        <dbReference type="SAM" id="MobiDB-lite"/>
    </source>
</evidence>
<evidence type="ECO:0000256" key="10">
    <source>
        <dbReference type="ARBA" id="ARBA00023159"/>
    </source>
</evidence>
<proteinExistence type="inferred from homology"/>
<feature type="region of interest" description="Disordered" evidence="14">
    <location>
        <begin position="107"/>
        <end position="126"/>
    </location>
</feature>
<comment type="subcellular location">
    <subcellularLocation>
        <location evidence="2">Chromosome</location>
        <location evidence="2">Telomere</location>
    </subcellularLocation>
    <subcellularLocation>
        <location evidence="1">Nucleus</location>
    </subcellularLocation>
</comment>
<keyword evidence="6" id="KW-0158">Chromosome</keyword>
<dbReference type="Pfam" id="PF08738">
    <property type="entry name" value="Gon7"/>
    <property type="match status" value="1"/>
</dbReference>
<dbReference type="Proteomes" id="UP000286045">
    <property type="component" value="Unassembled WGS sequence"/>
</dbReference>
<accession>A0A439CS06</accession>
<feature type="compositionally biased region" description="Acidic residues" evidence="14">
    <location>
        <begin position="107"/>
        <end position="123"/>
    </location>
</feature>
<keyword evidence="12" id="KW-0539">Nucleus</keyword>
<dbReference type="InterPro" id="IPR014849">
    <property type="entry name" value="EKC/KEOPS_Gon7"/>
</dbReference>
<evidence type="ECO:0000256" key="5">
    <source>
        <dbReference type="ARBA" id="ARBA00019746"/>
    </source>
</evidence>
<sequence>MEHKGSEKMSQIIEIRGLQFVAPPPRNPSPQPPWNSPPTQPTVAAKTAYLSSLRAATTALQDQINAALTARMEQDVRDAATAAAGPGAKGAPTTTTTQGGAVIDEADEEENYGEEVPEDDDDVQAGKPRDEVSEMAYHQPAAAVAAHDKPPREWRGHATLDPKRAPARSLLPIFPSLTHSRYVSVSTPRSRNTWTTRTTSFALALAQTPIMHYRVIWKDRHDAIPQSLMADPANPFLGDDDAPVASALRAATWYAITEQEHCLCVDQLRPPQGLDDACFGHDTVRSTYAPAEIRRQVSYGKRVGDERQRGGGW</sequence>
<keyword evidence="9" id="KW-0805">Transcription regulation</keyword>
<dbReference type="GO" id="GO:0005634">
    <property type="term" value="C:nucleus"/>
    <property type="evidence" value="ECO:0007669"/>
    <property type="project" value="UniProtKB-SubCell"/>
</dbReference>
<evidence type="ECO:0000256" key="11">
    <source>
        <dbReference type="ARBA" id="ARBA00023163"/>
    </source>
</evidence>
<keyword evidence="7" id="KW-0819">tRNA processing</keyword>
<organism evidence="15 16">
    <name type="scientific">Xylaria grammica</name>
    <dbReference type="NCBI Taxonomy" id="363999"/>
    <lineage>
        <taxon>Eukaryota</taxon>
        <taxon>Fungi</taxon>
        <taxon>Dikarya</taxon>
        <taxon>Ascomycota</taxon>
        <taxon>Pezizomycotina</taxon>
        <taxon>Sordariomycetes</taxon>
        <taxon>Xylariomycetidae</taxon>
        <taxon>Xylariales</taxon>
        <taxon>Xylariaceae</taxon>
        <taxon>Xylaria</taxon>
    </lineage>
</organism>
<evidence type="ECO:0000313" key="16">
    <source>
        <dbReference type="Proteomes" id="UP000286045"/>
    </source>
</evidence>
<protein>
    <recommendedName>
        <fullName evidence="5">EKC/KEOPS complex subunit GON7</fullName>
    </recommendedName>
</protein>
<evidence type="ECO:0000256" key="13">
    <source>
        <dbReference type="ARBA" id="ARBA00025393"/>
    </source>
</evidence>
<dbReference type="AlphaFoldDB" id="A0A439CS06"/>
<dbReference type="GO" id="GO:0008033">
    <property type="term" value="P:tRNA processing"/>
    <property type="evidence" value="ECO:0007669"/>
    <property type="project" value="UniProtKB-KW"/>
</dbReference>
<name>A0A439CS06_9PEZI</name>
<evidence type="ECO:0000313" key="15">
    <source>
        <dbReference type="EMBL" id="RWA04927.1"/>
    </source>
</evidence>
<dbReference type="EMBL" id="RYZI01000500">
    <property type="protein sequence ID" value="RWA04927.1"/>
    <property type="molecule type" value="Genomic_DNA"/>
</dbReference>
<dbReference type="STRING" id="363999.A0A439CS06"/>
<gene>
    <name evidence="15" type="ORF">EKO27_g10179</name>
</gene>
<reference evidence="15 16" key="1">
    <citation type="submission" date="2018-12" db="EMBL/GenBank/DDBJ databases">
        <title>Draft genome sequence of Xylaria grammica IHI A82.</title>
        <authorList>
            <person name="Buettner E."/>
            <person name="Kellner H."/>
        </authorList>
    </citation>
    <scope>NUCLEOTIDE SEQUENCE [LARGE SCALE GENOMIC DNA]</scope>
    <source>
        <strain evidence="15 16">IHI A82</strain>
    </source>
</reference>
<evidence type="ECO:0000256" key="7">
    <source>
        <dbReference type="ARBA" id="ARBA00022694"/>
    </source>
</evidence>